<evidence type="ECO:0000313" key="3">
    <source>
        <dbReference type="Proteomes" id="UP000295763"/>
    </source>
</evidence>
<feature type="signal peptide" evidence="1">
    <location>
        <begin position="1"/>
        <end position="25"/>
    </location>
</feature>
<dbReference type="RefSeq" id="WP_131978848.1">
    <property type="nucleotide sequence ID" value="NZ_SLYB01000031.1"/>
</dbReference>
<keyword evidence="3" id="KW-1185">Reference proteome</keyword>
<evidence type="ECO:0000313" key="2">
    <source>
        <dbReference type="EMBL" id="TCP91315.1"/>
    </source>
</evidence>
<protein>
    <submittedName>
        <fullName evidence="2">Uncharacterized protein</fullName>
    </submittedName>
</protein>
<dbReference type="OrthoDB" id="8600604at2"/>
<sequence>MKKTFSKTLLTALLCSLCFSPLAGAKVKLKSIIQKNMVDDPILDEAQANIAMAQSQTKVSEAGHCLW</sequence>
<comment type="caution">
    <text evidence="2">The sequence shown here is derived from an EMBL/GenBank/DDBJ whole genome shotgun (WGS) entry which is preliminary data.</text>
</comment>
<keyword evidence="1" id="KW-0732">Signal</keyword>
<evidence type="ECO:0000256" key="1">
    <source>
        <dbReference type="SAM" id="SignalP"/>
    </source>
</evidence>
<gene>
    <name evidence="2" type="ORF">EDC44_13121</name>
</gene>
<proteinExistence type="predicted"/>
<feature type="chain" id="PRO_5020710628" evidence="1">
    <location>
        <begin position="26"/>
        <end position="67"/>
    </location>
</feature>
<dbReference type="EMBL" id="SLYB01000031">
    <property type="protein sequence ID" value="TCP91315.1"/>
    <property type="molecule type" value="Genomic_DNA"/>
</dbReference>
<dbReference type="Proteomes" id="UP000295763">
    <property type="component" value="Unassembled WGS sequence"/>
</dbReference>
<name>A0A4R2SQE1_9PAST</name>
<reference evidence="2 3" key="1">
    <citation type="submission" date="2019-03" db="EMBL/GenBank/DDBJ databases">
        <title>Genomic Encyclopedia of Type Strains, Phase IV (KMG-IV): sequencing the most valuable type-strain genomes for metagenomic binning, comparative biology and taxonomic classification.</title>
        <authorList>
            <person name="Goeker M."/>
        </authorList>
    </citation>
    <scope>NUCLEOTIDE SEQUENCE [LARGE SCALE GENOMIC DNA]</scope>
    <source>
        <strain evidence="2 3">DSM 28404</strain>
    </source>
</reference>
<organism evidence="2 3">
    <name type="scientific">Cricetibacter osteomyelitidis</name>
    <dbReference type="NCBI Taxonomy" id="1521931"/>
    <lineage>
        <taxon>Bacteria</taxon>
        <taxon>Pseudomonadati</taxon>
        <taxon>Pseudomonadota</taxon>
        <taxon>Gammaproteobacteria</taxon>
        <taxon>Pasteurellales</taxon>
        <taxon>Pasteurellaceae</taxon>
        <taxon>Cricetibacter</taxon>
    </lineage>
</organism>
<accession>A0A4R2SQE1</accession>
<dbReference type="AlphaFoldDB" id="A0A4R2SQE1"/>